<dbReference type="AlphaFoldDB" id="A0A370WS67"/>
<dbReference type="RefSeq" id="WP_115497415.1">
    <property type="nucleotide sequence ID" value="NZ_QRBE01000019.1"/>
</dbReference>
<sequence length="93" mass="10658">MEVHPLKFYIRKISTENTLNQMVEVGLADEQGATFAFRCKKPTAGARSLNGYLLFPQRTEISIFHGSVSRLKALCSKKNVYEIIRDPRFEHTI</sequence>
<gene>
    <name evidence="1" type="ORF">DWU98_20260</name>
</gene>
<evidence type="ECO:0000313" key="2">
    <source>
        <dbReference type="Proteomes" id="UP000254258"/>
    </source>
</evidence>
<evidence type="ECO:0000313" key="1">
    <source>
        <dbReference type="EMBL" id="RDS78953.1"/>
    </source>
</evidence>
<accession>A0A370WS67</accession>
<proteinExistence type="predicted"/>
<dbReference type="EMBL" id="QRBE01000019">
    <property type="protein sequence ID" value="RDS78953.1"/>
    <property type="molecule type" value="Genomic_DNA"/>
</dbReference>
<keyword evidence="2" id="KW-1185">Reference proteome</keyword>
<dbReference type="Proteomes" id="UP000254258">
    <property type="component" value="Unassembled WGS sequence"/>
</dbReference>
<comment type="caution">
    <text evidence="1">The sequence shown here is derived from an EMBL/GenBank/DDBJ whole genome shotgun (WGS) entry which is preliminary data.</text>
</comment>
<organism evidence="1 2">
    <name type="scientific">Dyella monticola</name>
    <dbReference type="NCBI Taxonomy" id="1927958"/>
    <lineage>
        <taxon>Bacteria</taxon>
        <taxon>Pseudomonadati</taxon>
        <taxon>Pseudomonadota</taxon>
        <taxon>Gammaproteobacteria</taxon>
        <taxon>Lysobacterales</taxon>
        <taxon>Rhodanobacteraceae</taxon>
        <taxon>Dyella</taxon>
    </lineage>
</organism>
<name>A0A370WS67_9GAMM</name>
<protein>
    <submittedName>
        <fullName evidence="1">Uncharacterized protein</fullName>
    </submittedName>
</protein>
<reference evidence="1 2" key="1">
    <citation type="submission" date="2018-07" db="EMBL/GenBank/DDBJ databases">
        <title>Dyella monticola sp. nov. and Dyella psychrodurans sp. nov. isolated from monsoon evergreen broad-leaved forest soil of Dinghu Mountain, China.</title>
        <authorList>
            <person name="Gao Z."/>
            <person name="Qiu L."/>
        </authorList>
    </citation>
    <scope>NUCLEOTIDE SEQUENCE [LARGE SCALE GENOMIC DNA]</scope>
    <source>
        <strain evidence="1 2">4G-K06</strain>
    </source>
</reference>